<dbReference type="GeneID" id="9418912"/>
<evidence type="ECO:0000313" key="4">
    <source>
        <dbReference type="Proteomes" id="UP000011645"/>
    </source>
</evidence>
<dbReference type="STRING" id="795797.HacjB3_05540"/>
<reference evidence="2 4" key="2">
    <citation type="journal article" date="2014" name="PLoS Genet.">
        <title>Phylogenetically driven sequencing of extremely halophilic archaea reveals strategies for static and dynamic osmo-response.</title>
        <authorList>
            <person name="Becker E.A."/>
            <person name="Seitzer P.M."/>
            <person name="Tritt A."/>
            <person name="Larsen D."/>
            <person name="Krusor M."/>
            <person name="Yao A.I."/>
            <person name="Wu D."/>
            <person name="Madern D."/>
            <person name="Eisen J.A."/>
            <person name="Darling A.E."/>
            <person name="Facciotti M.T."/>
        </authorList>
    </citation>
    <scope>NUCLEOTIDE SEQUENCE [LARGE SCALE GENOMIC DNA]</scope>
    <source>
        <strain evidence="2">B3</strain>
        <strain evidence="4">DSM 18796 / CECT 7217 / JCM 14584 / KCTC 4019 / B3</strain>
    </source>
</reference>
<evidence type="ECO:0000313" key="3">
    <source>
        <dbReference type="Proteomes" id="UP000000390"/>
    </source>
</evidence>
<dbReference type="AlphaFoldDB" id="D8J9X7"/>
<organism evidence="1 3">
    <name type="scientific">Halalkalicoccus jeotgali (strain DSM 18796 / CECT 7217 / JCM 14584 / KCTC 4019 / B3)</name>
    <dbReference type="NCBI Taxonomy" id="795797"/>
    <lineage>
        <taxon>Archaea</taxon>
        <taxon>Methanobacteriati</taxon>
        <taxon>Methanobacteriota</taxon>
        <taxon>Stenosarchaea group</taxon>
        <taxon>Halobacteria</taxon>
        <taxon>Halobacteriales</taxon>
        <taxon>Halococcaceae</taxon>
        <taxon>Halalkalicoccus</taxon>
    </lineage>
</organism>
<dbReference type="KEGG" id="hje:HacjB3_05540"/>
<keyword evidence="4" id="KW-1185">Reference proteome</keyword>
<dbReference type="EMBL" id="AOHV01000010">
    <property type="protein sequence ID" value="ELY40211.1"/>
    <property type="molecule type" value="Genomic_DNA"/>
</dbReference>
<proteinExistence type="predicted"/>
<dbReference type="EMBL" id="CP002062">
    <property type="protein sequence ID" value="ADJ14499.1"/>
    <property type="molecule type" value="Genomic_DNA"/>
</dbReference>
<sequence>MTHTYSQEVTITFDADLFKRSVEQSLRDLEALRPLVSPVDLRRMRDELIDASIRDATTIDGGHRS</sequence>
<gene>
    <name evidence="1" type="ordered locus">HacjB3_05540</name>
    <name evidence="2" type="ORF">C497_03905</name>
</gene>
<protein>
    <submittedName>
        <fullName evidence="1">Uncharacterized protein</fullName>
    </submittedName>
</protein>
<dbReference type="RefSeq" id="WP_008414641.1">
    <property type="nucleotide sequence ID" value="NC_014297.1"/>
</dbReference>
<dbReference type="PATRIC" id="fig|795797.18.peg.1108"/>
<evidence type="ECO:0000313" key="1">
    <source>
        <dbReference type="EMBL" id="ADJ14499.1"/>
    </source>
</evidence>
<dbReference type="HOGENOM" id="CLU_2839269_0_0_2"/>
<accession>D8J9X7</accession>
<evidence type="ECO:0000313" key="2">
    <source>
        <dbReference type="EMBL" id="ELY40211.1"/>
    </source>
</evidence>
<dbReference type="Proteomes" id="UP000011645">
    <property type="component" value="Unassembled WGS sequence"/>
</dbReference>
<dbReference type="Proteomes" id="UP000000390">
    <property type="component" value="Chromosome"/>
</dbReference>
<reference evidence="1 3" key="1">
    <citation type="journal article" date="2010" name="J. Bacteriol.">
        <title>Complete genome sequence of Halalkalicoccus jeotgali B3(T), an extremely halophilic archaeon.</title>
        <authorList>
            <person name="Roh S.W."/>
            <person name="Nam Y.D."/>
            <person name="Nam S.H."/>
            <person name="Choi S.H."/>
            <person name="Park H.S."/>
            <person name="Bae J.W."/>
        </authorList>
    </citation>
    <scope>NUCLEOTIDE SEQUENCE [LARGE SCALE GENOMIC DNA]</scope>
    <source>
        <strain evidence="1">B3</strain>
        <strain evidence="3">DSM 18796 / CECT 7217 / JCM 14584 / KCTC 4019 / B3</strain>
    </source>
</reference>
<name>D8J9X7_HALJB</name>